<dbReference type="Proteomes" id="UP000023152">
    <property type="component" value="Unassembled WGS sequence"/>
</dbReference>
<sequence>MVQKAKKKKLKNLPPTICGPAFGVLDNIHKAPQLFFNQQQKYKFEYYLLISSEITLNCFSPKKGSTLALQVKFQKRFGKARAFFLMGLRSSKNGDNVLTQEQIKHLEKILLCAWTIQATRKWFEYHLRVLCLEHKEWAIFLEQPNMSLMQKLLDVLSEKYGVDGLGVSCLTLVLFEKMVNEVLTNWTPEISNKSKTDSKQVKSDFSKLCNTMFVNDVQRIQKHYKEDFPVIHEAKEQNEPLLEMLQNNAKENNHKEVLEQICVKSIITIMVNAANDLQALLRHDTIIASIKIYDQRRAHRVQCQITDDQQVIVYNFQQHRSTFGLDTYIEVVVTMTKF</sequence>
<proteinExistence type="predicted"/>
<reference evidence="1 2" key="1">
    <citation type="journal article" date="2013" name="Curr. Biol.">
        <title>The Genome of the Foraminiferan Reticulomyxa filosa.</title>
        <authorList>
            <person name="Glockner G."/>
            <person name="Hulsmann N."/>
            <person name="Schleicher M."/>
            <person name="Noegel A.A."/>
            <person name="Eichinger L."/>
            <person name="Gallinger C."/>
            <person name="Pawlowski J."/>
            <person name="Sierra R."/>
            <person name="Euteneuer U."/>
            <person name="Pillet L."/>
            <person name="Moustafa A."/>
            <person name="Platzer M."/>
            <person name="Groth M."/>
            <person name="Szafranski K."/>
            <person name="Schliwa M."/>
        </authorList>
    </citation>
    <scope>NUCLEOTIDE SEQUENCE [LARGE SCALE GENOMIC DNA]</scope>
</reference>
<dbReference type="EMBL" id="ASPP01025657">
    <property type="protein sequence ID" value="ETO07847.1"/>
    <property type="molecule type" value="Genomic_DNA"/>
</dbReference>
<comment type="caution">
    <text evidence="1">The sequence shown here is derived from an EMBL/GenBank/DDBJ whole genome shotgun (WGS) entry which is preliminary data.</text>
</comment>
<dbReference type="AlphaFoldDB" id="X6M303"/>
<name>X6M303_RETFI</name>
<organism evidence="1 2">
    <name type="scientific">Reticulomyxa filosa</name>
    <dbReference type="NCBI Taxonomy" id="46433"/>
    <lineage>
        <taxon>Eukaryota</taxon>
        <taxon>Sar</taxon>
        <taxon>Rhizaria</taxon>
        <taxon>Retaria</taxon>
        <taxon>Foraminifera</taxon>
        <taxon>Monothalamids</taxon>
        <taxon>Reticulomyxidae</taxon>
        <taxon>Reticulomyxa</taxon>
    </lineage>
</organism>
<protein>
    <submittedName>
        <fullName evidence="1">Uncharacterized protein</fullName>
    </submittedName>
</protein>
<gene>
    <name evidence="1" type="ORF">RFI_29544</name>
</gene>
<accession>X6M303</accession>
<evidence type="ECO:0000313" key="1">
    <source>
        <dbReference type="EMBL" id="ETO07847.1"/>
    </source>
</evidence>
<evidence type="ECO:0000313" key="2">
    <source>
        <dbReference type="Proteomes" id="UP000023152"/>
    </source>
</evidence>
<keyword evidence="2" id="KW-1185">Reference proteome</keyword>